<protein>
    <submittedName>
        <fullName evidence="2">Transglutaminase-like enzyme, putative cysteine protease</fullName>
    </submittedName>
</protein>
<dbReference type="Gene3D" id="3.10.620.30">
    <property type="match status" value="1"/>
</dbReference>
<keyword evidence="2" id="KW-0378">Hydrolase</keyword>
<dbReference type="SUPFAM" id="SSF54001">
    <property type="entry name" value="Cysteine proteinases"/>
    <property type="match status" value="1"/>
</dbReference>
<dbReference type="InterPro" id="IPR002931">
    <property type="entry name" value="Transglutaminase-like"/>
</dbReference>
<dbReference type="AlphaFoldDB" id="A0A1Y6BEJ1"/>
<dbReference type="GO" id="GO:0008233">
    <property type="term" value="F:peptidase activity"/>
    <property type="evidence" value="ECO:0007669"/>
    <property type="project" value="UniProtKB-KW"/>
</dbReference>
<reference evidence="3" key="1">
    <citation type="submission" date="2017-04" db="EMBL/GenBank/DDBJ databases">
        <authorList>
            <person name="Varghese N."/>
            <person name="Submissions S."/>
        </authorList>
    </citation>
    <scope>NUCLEOTIDE SEQUENCE [LARGE SCALE GENOMIC DNA]</scope>
    <source>
        <strain evidence="3">DSM 22618</strain>
    </source>
</reference>
<evidence type="ECO:0000259" key="1">
    <source>
        <dbReference type="SMART" id="SM00460"/>
    </source>
</evidence>
<dbReference type="Pfam" id="PF01841">
    <property type="entry name" value="Transglut_core"/>
    <property type="match status" value="1"/>
</dbReference>
<proteinExistence type="predicted"/>
<dbReference type="PANTHER" id="PTHR33490">
    <property type="entry name" value="BLR5614 PROTEIN-RELATED"/>
    <property type="match status" value="1"/>
</dbReference>
<dbReference type="PANTHER" id="PTHR33490:SF6">
    <property type="entry name" value="SLL1049 PROTEIN"/>
    <property type="match status" value="1"/>
</dbReference>
<dbReference type="InterPro" id="IPR038765">
    <property type="entry name" value="Papain-like_cys_pep_sf"/>
</dbReference>
<dbReference type="RefSeq" id="WP_085274973.1">
    <property type="nucleotide sequence ID" value="NZ_FXAG01000002.1"/>
</dbReference>
<dbReference type="InterPro" id="IPR013589">
    <property type="entry name" value="Bac_transglu_N"/>
</dbReference>
<dbReference type="Proteomes" id="UP000192920">
    <property type="component" value="Unassembled WGS sequence"/>
</dbReference>
<dbReference type="Pfam" id="PF08379">
    <property type="entry name" value="Bact_transglu_N"/>
    <property type="match status" value="1"/>
</dbReference>
<dbReference type="STRING" id="1123014.SAMN02745746_00620"/>
<evidence type="ECO:0000313" key="2">
    <source>
        <dbReference type="EMBL" id="SME99451.1"/>
    </source>
</evidence>
<feature type="domain" description="Transglutaminase-like" evidence="1">
    <location>
        <begin position="155"/>
        <end position="217"/>
    </location>
</feature>
<keyword evidence="2" id="KW-0645">Protease</keyword>
<dbReference type="EMBL" id="FXAG01000002">
    <property type="protein sequence ID" value="SME99451.1"/>
    <property type="molecule type" value="Genomic_DNA"/>
</dbReference>
<sequence length="263" mass="28245">MKLSIRHSTLYQYAEPASRSTQYLRLTPRSSRHQQVLSWRLTLPGPASQSVDAFGNITHLMTLEAPHDSIELVAEGVVETHPDGWDDDACRLDPRVFLRPTPLTSADAAIDDLARQAAGPGGKAATRLTALAEAVLARMPYTAGVTDASTTAAAALALGAGVCQDHTQVFIATCRRLGYPARYVSGYLLSGTVEHAASHAWAEVYTDGGWLAFDISNRCTPGDHHLKLAVGLDYLDACPVRGMRRGGAGETMHAHAAVEQHNH</sequence>
<name>A0A1Y6BEJ1_9NEIS</name>
<gene>
    <name evidence="2" type="ORF">SAMN02745746_00620</name>
</gene>
<evidence type="ECO:0000313" key="3">
    <source>
        <dbReference type="Proteomes" id="UP000192920"/>
    </source>
</evidence>
<dbReference type="GO" id="GO:0006508">
    <property type="term" value="P:proteolysis"/>
    <property type="evidence" value="ECO:0007669"/>
    <property type="project" value="UniProtKB-KW"/>
</dbReference>
<accession>A0A1Y6BEJ1</accession>
<organism evidence="2 3">
    <name type="scientific">Pseudogulbenkiania subflava DSM 22618</name>
    <dbReference type="NCBI Taxonomy" id="1123014"/>
    <lineage>
        <taxon>Bacteria</taxon>
        <taxon>Pseudomonadati</taxon>
        <taxon>Pseudomonadota</taxon>
        <taxon>Betaproteobacteria</taxon>
        <taxon>Neisseriales</taxon>
        <taxon>Chromobacteriaceae</taxon>
        <taxon>Pseudogulbenkiania</taxon>
    </lineage>
</organism>
<keyword evidence="3" id="KW-1185">Reference proteome</keyword>
<dbReference type="SMART" id="SM00460">
    <property type="entry name" value="TGc"/>
    <property type="match status" value="1"/>
</dbReference>